<dbReference type="SUPFAM" id="SSF51735">
    <property type="entry name" value="NAD(P)-binding Rossmann-fold domains"/>
    <property type="match status" value="1"/>
</dbReference>
<feature type="domain" description="NAD-dependent epimerase/dehydratase" evidence="3">
    <location>
        <begin position="6"/>
        <end position="171"/>
    </location>
</feature>
<evidence type="ECO:0000256" key="2">
    <source>
        <dbReference type="ARBA" id="ARBA00023445"/>
    </source>
</evidence>
<accession>A0A7R7XY66</accession>
<dbReference type="RefSeq" id="XP_041561843.1">
    <property type="nucleotide sequence ID" value="XM_041696187.1"/>
</dbReference>
<dbReference type="Proteomes" id="UP000654913">
    <property type="component" value="Chromosome 7"/>
</dbReference>
<evidence type="ECO:0000256" key="1">
    <source>
        <dbReference type="ARBA" id="ARBA00023002"/>
    </source>
</evidence>
<dbReference type="OrthoDB" id="2735536at2759"/>
<dbReference type="AlphaFoldDB" id="A0A7R7XY66"/>
<dbReference type="InterPro" id="IPR036291">
    <property type="entry name" value="NAD(P)-bd_dom_sf"/>
</dbReference>
<keyword evidence="5" id="KW-1185">Reference proteome</keyword>
<keyword evidence="1" id="KW-0560">Oxidoreductase</keyword>
<dbReference type="InterPro" id="IPR001509">
    <property type="entry name" value="Epimerase_deHydtase"/>
</dbReference>
<dbReference type="KEGG" id="apuu:APUU_71227A"/>
<evidence type="ECO:0000313" key="4">
    <source>
        <dbReference type="EMBL" id="BCS29657.1"/>
    </source>
</evidence>
<protein>
    <recommendedName>
        <fullName evidence="3">NAD-dependent epimerase/dehydratase domain-containing protein</fullName>
    </recommendedName>
</protein>
<dbReference type="GeneID" id="64979654"/>
<dbReference type="PANTHER" id="PTHR10366">
    <property type="entry name" value="NAD DEPENDENT EPIMERASE/DEHYDRATASE"/>
    <property type="match status" value="1"/>
</dbReference>
<evidence type="ECO:0000259" key="3">
    <source>
        <dbReference type="Pfam" id="PF01370"/>
    </source>
</evidence>
<reference evidence="4" key="1">
    <citation type="submission" date="2021-01" db="EMBL/GenBank/DDBJ databases">
        <authorList>
            <consortium name="Aspergillus puulaauensis MK2 genome sequencing consortium"/>
            <person name="Kazuki M."/>
            <person name="Futagami T."/>
        </authorList>
    </citation>
    <scope>NUCLEOTIDE SEQUENCE</scope>
    <source>
        <strain evidence="4">MK2</strain>
    </source>
</reference>
<dbReference type="PANTHER" id="PTHR10366:SF812">
    <property type="entry name" value="VPS9 DOMAIN-CONTAINING PROTEIN"/>
    <property type="match status" value="1"/>
</dbReference>
<evidence type="ECO:0000313" key="5">
    <source>
        <dbReference type="Proteomes" id="UP000654913"/>
    </source>
</evidence>
<dbReference type="EMBL" id="AP024449">
    <property type="protein sequence ID" value="BCS29657.1"/>
    <property type="molecule type" value="Genomic_DNA"/>
</dbReference>
<organism evidence="4 5">
    <name type="scientific">Aspergillus puulaauensis</name>
    <dbReference type="NCBI Taxonomy" id="1220207"/>
    <lineage>
        <taxon>Eukaryota</taxon>
        <taxon>Fungi</taxon>
        <taxon>Dikarya</taxon>
        <taxon>Ascomycota</taxon>
        <taxon>Pezizomycotina</taxon>
        <taxon>Eurotiomycetes</taxon>
        <taxon>Eurotiomycetidae</taxon>
        <taxon>Eurotiales</taxon>
        <taxon>Aspergillaceae</taxon>
        <taxon>Aspergillus</taxon>
    </lineage>
</organism>
<dbReference type="Pfam" id="PF01370">
    <property type="entry name" value="Epimerase"/>
    <property type="match status" value="1"/>
</dbReference>
<dbReference type="Gene3D" id="3.40.50.720">
    <property type="entry name" value="NAD(P)-binding Rossmann-like Domain"/>
    <property type="match status" value="1"/>
</dbReference>
<proteinExistence type="inferred from homology"/>
<comment type="similarity">
    <text evidence="2">Belongs to the NAD(P)-dependent epimerase/dehydratase family. Dihydroflavonol-4-reductase subfamily.</text>
</comment>
<gene>
    <name evidence="4" type="ORF">APUU_71227A</name>
</gene>
<sequence length="184" mass="19721">MPSSTILITGATGFIGAHVVRDSLEAGYTVRLSIRRAKQATQLRQLFPQYAGQLDFVVVPDITENGAFDDALQGVTFVFHLASPMGTPGDQIAPAVQGTLSLLESAAKQPSIRKVVITASVLSFMPLDLERKPTVIKECDAPTLTLGPTQLASLDPISQYHASKIASYDATAKFFGAPPTFHDY</sequence>
<name>A0A7R7XY66_9EURO</name>
<dbReference type="GO" id="GO:0016616">
    <property type="term" value="F:oxidoreductase activity, acting on the CH-OH group of donors, NAD or NADP as acceptor"/>
    <property type="evidence" value="ECO:0007669"/>
    <property type="project" value="TreeGrafter"/>
</dbReference>
<reference evidence="4" key="2">
    <citation type="submission" date="2021-02" db="EMBL/GenBank/DDBJ databases">
        <title>Aspergillus puulaauensis MK2 genome sequence.</title>
        <authorList>
            <person name="Futagami T."/>
            <person name="Mori K."/>
            <person name="Kadooka C."/>
            <person name="Tanaka T."/>
        </authorList>
    </citation>
    <scope>NUCLEOTIDE SEQUENCE</scope>
    <source>
        <strain evidence="4">MK2</strain>
    </source>
</reference>
<dbReference type="InterPro" id="IPR050425">
    <property type="entry name" value="NAD(P)_dehydrat-like"/>
</dbReference>